<gene>
    <name evidence="1" type="ORF">SP5_068_01200</name>
</gene>
<evidence type="ECO:0000313" key="1">
    <source>
        <dbReference type="EMBL" id="GAM01752.1"/>
    </source>
</evidence>
<reference evidence="1 2" key="1">
    <citation type="submission" date="2014-11" db="EMBL/GenBank/DDBJ databases">
        <title>Whole genome shotgun sequence of Sphingomonas parapaucimobilis NBRC 15100.</title>
        <authorList>
            <person name="Katano-Makiyama Y."/>
            <person name="Hosoyama A."/>
            <person name="Hashimoto M."/>
            <person name="Hosoyama Y."/>
            <person name="Noguchi M."/>
            <person name="Numata M."/>
            <person name="Tsuchikane K."/>
            <person name="Hirakata S."/>
            <person name="Uohara A."/>
            <person name="Shimodaira J."/>
            <person name="Ohji S."/>
            <person name="Ichikawa N."/>
            <person name="Kimura A."/>
            <person name="Yamazoe A."/>
            <person name="Fujita N."/>
        </authorList>
    </citation>
    <scope>NUCLEOTIDE SEQUENCE [LARGE SCALE GENOMIC DNA]</scope>
    <source>
        <strain evidence="1 2">NBRC 15100</strain>
    </source>
</reference>
<dbReference type="RefSeq" id="WP_042488961.1">
    <property type="nucleotide sequence ID" value="NZ_BBPI01000068.1"/>
</dbReference>
<dbReference type="eggNOG" id="ENOG502Z83C">
    <property type="taxonomic scope" value="Bacteria"/>
</dbReference>
<sequence>MATIGNSFLGLADVYRRSDNNRNIVPVIEALNIVNPLMEDAVMIEANQGTKHLSTIRTGLPQVTWGRLYQGIPQGKSTTTQVEDTTGYFEGLSTVDERLLQLSKNPGAVRMSEAQPFLEAMSQEATTNFFYADTATTPERFKGIAARYNAIGSFGAGNQIVDAGGTGNDNTSIWFVTWGETQTSLIYPEGTTAGVSREDMGRQRVLDDLGNPYYAKEELFRQHIGCRVGDWRFNARIANISVSAMQAGSLDLMKYLRSAYYKLQTRRNGKIGNGGMVSPGKTVMYANRTVLEYLDSLQTNSGATDNKVRLVPDELAGKEVLTYRTMPIRETDSLINAEARVVAAS</sequence>
<dbReference type="AlphaFoldDB" id="A0A0A1W9A4"/>
<accession>A0A0A1W9A4</accession>
<organism evidence="1 2">
    <name type="scientific">Sphingomonas parapaucimobilis NBRC 15100</name>
    <dbReference type="NCBI Taxonomy" id="1219049"/>
    <lineage>
        <taxon>Bacteria</taxon>
        <taxon>Pseudomonadati</taxon>
        <taxon>Pseudomonadota</taxon>
        <taxon>Alphaproteobacteria</taxon>
        <taxon>Sphingomonadales</taxon>
        <taxon>Sphingomonadaceae</taxon>
        <taxon>Sphingomonas</taxon>
    </lineage>
</organism>
<comment type="caution">
    <text evidence="1">The sequence shown here is derived from an EMBL/GenBank/DDBJ whole genome shotgun (WGS) entry which is preliminary data.</text>
</comment>
<dbReference type="OrthoDB" id="1630256at2"/>
<protein>
    <recommendedName>
        <fullName evidence="3">Phage major capsid protein</fullName>
    </recommendedName>
</protein>
<evidence type="ECO:0000313" key="2">
    <source>
        <dbReference type="Proteomes" id="UP000032305"/>
    </source>
</evidence>
<dbReference type="EMBL" id="BBPI01000068">
    <property type="protein sequence ID" value="GAM01752.1"/>
    <property type="molecule type" value="Genomic_DNA"/>
</dbReference>
<dbReference type="Pfam" id="PF20911">
    <property type="entry name" value="GP7"/>
    <property type="match status" value="1"/>
</dbReference>
<name>A0A0A1W9A4_9SPHN</name>
<dbReference type="InterPro" id="IPR048813">
    <property type="entry name" value="GP7-like"/>
</dbReference>
<keyword evidence="2" id="KW-1185">Reference proteome</keyword>
<evidence type="ECO:0008006" key="3">
    <source>
        <dbReference type="Google" id="ProtNLM"/>
    </source>
</evidence>
<proteinExistence type="predicted"/>
<dbReference type="NCBIfam" id="NF045672">
    <property type="entry name" value="MCP_gp7_epsi_15"/>
    <property type="match status" value="1"/>
</dbReference>
<dbReference type="Proteomes" id="UP000032305">
    <property type="component" value="Unassembled WGS sequence"/>
</dbReference>